<dbReference type="RefSeq" id="WP_021297293.1">
    <property type="nucleotide sequence ID" value="NZ_AURB01000150.1"/>
</dbReference>
<evidence type="ECO:0000313" key="2">
    <source>
        <dbReference type="Proteomes" id="UP000829401"/>
    </source>
</evidence>
<name>T0CY65_ALIAG</name>
<keyword evidence="1" id="KW-0614">Plasmid</keyword>
<sequence length="132" mass="14908">MDEGYIEVTSQGMRLFALGPISITTKHFVSIFLGALASFPLGVIFATLGLVIPGPPSLPLILGVIGLLPGIILALIPLPKRQTNLLVWLYRKRKFAFKTQTFVFDREYRARKNFEVISTWMREVREEVESEV</sequence>
<dbReference type="Proteomes" id="UP000829401">
    <property type="component" value="Plasmid pDSM3922.1"/>
</dbReference>
<evidence type="ECO:0000313" key="1">
    <source>
        <dbReference type="EMBL" id="UNO51078.1"/>
    </source>
</evidence>
<reference evidence="2" key="1">
    <citation type="journal article" date="2022" name="G3 (Bethesda)">
        <title>Unveiling the complete genome sequence of Alicyclobacillus acidoterrestris DSM 3922T, a taint-producing strain.</title>
        <authorList>
            <person name="Leonardo I.C."/>
            <person name="Barreto Crespo M.T."/>
            <person name="Gaspar F.B."/>
        </authorList>
    </citation>
    <scope>NUCLEOTIDE SEQUENCE [LARGE SCALE GENOMIC DNA]</scope>
    <source>
        <strain evidence="2">DSM 3922</strain>
    </source>
</reference>
<dbReference type="EMBL" id="CP080468">
    <property type="protein sequence ID" value="UNO51078.1"/>
    <property type="molecule type" value="Genomic_DNA"/>
</dbReference>
<dbReference type="OrthoDB" id="9945077at2"/>
<organism evidence="1 2">
    <name type="scientific">Alicyclobacillus acidoterrestris (strain ATCC 49025 / DSM 3922 / CIP 106132 / NCIMB 13137 / GD3B)</name>
    <dbReference type="NCBI Taxonomy" id="1356854"/>
    <lineage>
        <taxon>Bacteria</taxon>
        <taxon>Bacillati</taxon>
        <taxon>Bacillota</taxon>
        <taxon>Bacilli</taxon>
        <taxon>Bacillales</taxon>
        <taxon>Alicyclobacillaceae</taxon>
        <taxon>Alicyclobacillus</taxon>
    </lineage>
</organism>
<gene>
    <name evidence="1" type="ORF">K1I37_21110</name>
</gene>
<proteinExistence type="predicted"/>
<dbReference type="AlphaFoldDB" id="T0CY65"/>
<accession>T0CY65</accession>
<accession>A0A9E6ZKE6</accession>
<protein>
    <submittedName>
        <fullName evidence="1">Uncharacterized protein</fullName>
    </submittedName>
</protein>
<keyword evidence="2" id="KW-1185">Reference proteome</keyword>
<geneLocation type="plasmid" evidence="2">
    <name>pDSM3922.1</name>
</geneLocation>
<dbReference type="KEGG" id="aaco:K1I37_21110"/>
<dbReference type="STRING" id="1356854.N007_11215"/>